<dbReference type="Gene3D" id="3.30.40.10">
    <property type="entry name" value="Zinc/RING finger domain, C3HC4 (zinc finger)"/>
    <property type="match status" value="1"/>
</dbReference>
<evidence type="ECO:0000256" key="1">
    <source>
        <dbReference type="ARBA" id="ARBA00022723"/>
    </source>
</evidence>
<dbReference type="EMBL" id="HBEO01034043">
    <property type="protein sequence ID" value="CAD8507230.1"/>
    <property type="molecule type" value="Transcribed_RNA"/>
</dbReference>
<organism evidence="10">
    <name type="scientific">Hanusia phi</name>
    <dbReference type="NCBI Taxonomy" id="3032"/>
    <lineage>
        <taxon>Eukaryota</taxon>
        <taxon>Cryptophyceae</taxon>
        <taxon>Pyrenomonadales</taxon>
        <taxon>Geminigeraceae</taxon>
        <taxon>Hanusia</taxon>
    </lineage>
</organism>
<keyword evidence="2" id="KW-0677">Repeat</keyword>
<accession>A0A7S0NDK9</accession>
<feature type="region of interest" description="Disordered" evidence="8">
    <location>
        <begin position="322"/>
        <end position="363"/>
    </location>
</feature>
<dbReference type="SMART" id="SM00248">
    <property type="entry name" value="ANK"/>
    <property type="match status" value="5"/>
</dbReference>
<dbReference type="InterPro" id="IPR013083">
    <property type="entry name" value="Znf_RING/FYVE/PHD"/>
</dbReference>
<feature type="repeat" description="ANK" evidence="6">
    <location>
        <begin position="206"/>
        <end position="239"/>
    </location>
</feature>
<feature type="compositionally biased region" description="Polar residues" evidence="8">
    <location>
        <begin position="349"/>
        <end position="363"/>
    </location>
</feature>
<proteinExistence type="predicted"/>
<feature type="repeat" description="ANK" evidence="6">
    <location>
        <begin position="273"/>
        <end position="305"/>
    </location>
</feature>
<dbReference type="SUPFAM" id="SSF57903">
    <property type="entry name" value="FYVE/PHD zinc finger"/>
    <property type="match status" value="1"/>
</dbReference>
<dbReference type="InterPro" id="IPR011011">
    <property type="entry name" value="Znf_FYVE_PHD"/>
</dbReference>
<dbReference type="InterPro" id="IPR017455">
    <property type="entry name" value="Znf_FYVE-rel"/>
</dbReference>
<keyword evidence="3 7" id="KW-0863">Zinc-finger</keyword>
<dbReference type="PRINTS" id="PR01415">
    <property type="entry name" value="ANKYRIN"/>
</dbReference>
<dbReference type="Gene3D" id="1.25.40.20">
    <property type="entry name" value="Ankyrin repeat-containing domain"/>
    <property type="match status" value="2"/>
</dbReference>
<reference evidence="10" key="1">
    <citation type="submission" date="2021-01" db="EMBL/GenBank/DDBJ databases">
        <authorList>
            <person name="Corre E."/>
            <person name="Pelletier E."/>
            <person name="Niang G."/>
            <person name="Scheremetjew M."/>
            <person name="Finn R."/>
            <person name="Kale V."/>
            <person name="Holt S."/>
            <person name="Cochrane G."/>
            <person name="Meng A."/>
            <person name="Brown T."/>
            <person name="Cohen L."/>
        </authorList>
    </citation>
    <scope>NUCLEOTIDE SEQUENCE</scope>
    <source>
        <strain evidence="10">CCMP325</strain>
    </source>
</reference>
<dbReference type="AlphaFoldDB" id="A0A7S0NDK9"/>
<evidence type="ECO:0000256" key="7">
    <source>
        <dbReference type="PROSITE-ProRule" id="PRU00091"/>
    </source>
</evidence>
<sequence>MMCQRVCATGGSQKVGKISPSGPEWVDDTNVTQCKSCGFVFSFIIRKHHCRMCGHVFCRYCAAETWPLPKFEYLSPVRVCRKCARLCWKAEALVQAIQANDVNSLIKYVQRKNDCNLHIAVFPPLTVAAGGGFSEVCRVLISGGAKVEHAVPEPRTSIYVQCSFCLKMAAHTPNRANTYECSMCHELTTVKDGDKGGAAQDPTDHIGLTALHAAVKVQGHVDVVNALIQHNAPVDAKTARGNTPLLFAAGGGHVDCAIILIRHGANVNAQNADGDAPLHRAVKEGHVKMVNLLLDKGADKTVKNKAGQTPVQIADRSKKMDVVNALAHHQGPQIKEEHASQENPPDGSHSVNPNQGPTPTADE</sequence>
<keyword evidence="5 6" id="KW-0040">ANK repeat</keyword>
<evidence type="ECO:0000256" key="3">
    <source>
        <dbReference type="ARBA" id="ARBA00022771"/>
    </source>
</evidence>
<dbReference type="GO" id="GO:0008270">
    <property type="term" value="F:zinc ion binding"/>
    <property type="evidence" value="ECO:0007669"/>
    <property type="project" value="UniProtKB-KW"/>
</dbReference>
<protein>
    <recommendedName>
        <fullName evidence="9">FYVE-type domain-containing protein</fullName>
    </recommendedName>
</protein>
<evidence type="ECO:0000259" key="9">
    <source>
        <dbReference type="PROSITE" id="PS50178"/>
    </source>
</evidence>
<evidence type="ECO:0000256" key="8">
    <source>
        <dbReference type="SAM" id="MobiDB-lite"/>
    </source>
</evidence>
<dbReference type="PANTHER" id="PTHR24171:SF9">
    <property type="entry name" value="ANKYRIN REPEAT DOMAIN-CONTAINING PROTEIN 39"/>
    <property type="match status" value="1"/>
</dbReference>
<name>A0A7S0NDK9_9CRYP</name>
<dbReference type="InterPro" id="IPR000306">
    <property type="entry name" value="Znf_FYVE"/>
</dbReference>
<evidence type="ECO:0000256" key="4">
    <source>
        <dbReference type="ARBA" id="ARBA00022833"/>
    </source>
</evidence>
<dbReference type="PROSITE" id="PS50088">
    <property type="entry name" value="ANK_REPEAT"/>
    <property type="match status" value="3"/>
</dbReference>
<dbReference type="SMART" id="SM00064">
    <property type="entry name" value="FYVE"/>
    <property type="match status" value="1"/>
</dbReference>
<keyword evidence="1" id="KW-0479">Metal-binding</keyword>
<evidence type="ECO:0000256" key="6">
    <source>
        <dbReference type="PROSITE-ProRule" id="PRU00023"/>
    </source>
</evidence>
<dbReference type="InterPro" id="IPR017907">
    <property type="entry name" value="Znf_RING_CS"/>
</dbReference>
<dbReference type="Pfam" id="PF12796">
    <property type="entry name" value="Ank_2"/>
    <property type="match status" value="1"/>
</dbReference>
<dbReference type="InterPro" id="IPR002110">
    <property type="entry name" value="Ankyrin_rpt"/>
</dbReference>
<evidence type="ECO:0000256" key="2">
    <source>
        <dbReference type="ARBA" id="ARBA00022737"/>
    </source>
</evidence>
<dbReference type="PROSITE" id="PS00518">
    <property type="entry name" value="ZF_RING_1"/>
    <property type="match status" value="1"/>
</dbReference>
<feature type="domain" description="FYVE-type" evidence="9">
    <location>
        <begin position="28"/>
        <end position="83"/>
    </location>
</feature>
<evidence type="ECO:0000256" key="5">
    <source>
        <dbReference type="ARBA" id="ARBA00023043"/>
    </source>
</evidence>
<dbReference type="SUPFAM" id="SSF48403">
    <property type="entry name" value="Ankyrin repeat"/>
    <property type="match status" value="1"/>
</dbReference>
<dbReference type="PROSITE" id="PS50297">
    <property type="entry name" value="ANK_REP_REGION"/>
    <property type="match status" value="2"/>
</dbReference>
<feature type="repeat" description="ANK" evidence="6">
    <location>
        <begin position="240"/>
        <end position="272"/>
    </location>
</feature>
<dbReference type="PANTHER" id="PTHR24171">
    <property type="entry name" value="ANKYRIN REPEAT DOMAIN-CONTAINING PROTEIN 39-RELATED"/>
    <property type="match status" value="1"/>
</dbReference>
<dbReference type="Pfam" id="PF01363">
    <property type="entry name" value="FYVE"/>
    <property type="match status" value="1"/>
</dbReference>
<keyword evidence="4" id="KW-0862">Zinc</keyword>
<gene>
    <name evidence="10" type="ORF">HPHI1048_LOCUS23019</name>
</gene>
<dbReference type="InterPro" id="IPR036770">
    <property type="entry name" value="Ankyrin_rpt-contain_sf"/>
</dbReference>
<evidence type="ECO:0000313" key="10">
    <source>
        <dbReference type="EMBL" id="CAD8507230.1"/>
    </source>
</evidence>
<dbReference type="PROSITE" id="PS50178">
    <property type="entry name" value="ZF_FYVE"/>
    <property type="match status" value="1"/>
</dbReference>